<proteinExistence type="predicted"/>
<gene>
    <name evidence="1" type="ORF">E0F67_08555</name>
</gene>
<dbReference type="EMBL" id="SJLI01000009">
    <property type="protein sequence ID" value="TYK94303.1"/>
    <property type="molecule type" value="Genomic_DNA"/>
</dbReference>
<dbReference type="AlphaFoldDB" id="A0A5S4TDB4"/>
<reference evidence="1 2" key="1">
    <citation type="submission" date="2019-02" db="EMBL/GenBank/DDBJ databases">
        <title>Novel genomic isolates of S. pyogenes and S. dysgalactiae subsp. equisimilis associated to necrotising fasciitis (NSTI).</title>
        <authorList>
            <person name="Barrantes I."/>
        </authorList>
    </citation>
    <scope>NUCLEOTIDE SEQUENCE [LARGE SCALE GENOMIC DNA]</scope>
    <source>
        <strain evidence="1 2">SPY5003</strain>
    </source>
</reference>
<organism evidence="1 2">
    <name type="scientific">Streptococcus pyogenes</name>
    <dbReference type="NCBI Taxonomy" id="1314"/>
    <lineage>
        <taxon>Bacteria</taxon>
        <taxon>Bacillati</taxon>
        <taxon>Bacillota</taxon>
        <taxon>Bacilli</taxon>
        <taxon>Lactobacillales</taxon>
        <taxon>Streptococcaceae</taxon>
        <taxon>Streptococcus</taxon>
    </lineage>
</organism>
<accession>A0A5S4TDB4</accession>
<dbReference type="Proteomes" id="UP000325300">
    <property type="component" value="Unassembled WGS sequence"/>
</dbReference>
<sequence length="67" mass="8092">MFQTIFKIFLKEKNKISNILKLNYSKAKLETVNNLIKAIKLNVLLLYSSQRAYHFSYRNNERFKYSI</sequence>
<evidence type="ECO:0000313" key="2">
    <source>
        <dbReference type="Proteomes" id="UP000325300"/>
    </source>
</evidence>
<comment type="caution">
    <text evidence="1">The sequence shown here is derived from an EMBL/GenBank/DDBJ whole genome shotgun (WGS) entry which is preliminary data.</text>
</comment>
<name>A0A5S4TDB4_STRPY</name>
<evidence type="ECO:0008006" key="3">
    <source>
        <dbReference type="Google" id="ProtNLM"/>
    </source>
</evidence>
<evidence type="ECO:0000313" key="1">
    <source>
        <dbReference type="EMBL" id="TYK94303.1"/>
    </source>
</evidence>
<protein>
    <recommendedName>
        <fullName evidence="3">Transposase</fullName>
    </recommendedName>
</protein>